<evidence type="ECO:0000313" key="3">
    <source>
        <dbReference type="Proteomes" id="UP000019116"/>
    </source>
</evidence>
<name>A0A3B5Z3P9_WHEAT</name>
<accession>A0A3B5Z3P9</accession>
<reference evidence="2" key="2">
    <citation type="submission" date="2018-10" db="UniProtKB">
        <authorList>
            <consortium name="EnsemblPlants"/>
        </authorList>
    </citation>
    <scope>IDENTIFICATION</scope>
</reference>
<evidence type="ECO:0000256" key="1">
    <source>
        <dbReference type="SAM" id="MobiDB-lite"/>
    </source>
</evidence>
<feature type="compositionally biased region" description="Basic and acidic residues" evidence="1">
    <location>
        <begin position="186"/>
        <end position="224"/>
    </location>
</feature>
<dbReference type="Gramene" id="TraesCS1B02G411500.1">
    <property type="protein sequence ID" value="TraesCS1B02G411500.1"/>
    <property type="gene ID" value="TraesCS1B02G411500"/>
</dbReference>
<dbReference type="GeneID" id="123098281"/>
<dbReference type="AlphaFoldDB" id="A0A3B5Z3P9"/>
<dbReference type="Proteomes" id="UP000019116">
    <property type="component" value="Chromosome 1B"/>
</dbReference>
<dbReference type="RefSeq" id="XP_044376172.1">
    <property type="nucleotide sequence ID" value="XM_044520237.1"/>
</dbReference>
<feature type="region of interest" description="Disordered" evidence="1">
    <location>
        <begin position="145"/>
        <end position="283"/>
    </location>
</feature>
<feature type="region of interest" description="Disordered" evidence="1">
    <location>
        <begin position="21"/>
        <end position="112"/>
    </location>
</feature>
<sequence length="526" mass="54860">MASSMRRPADWFLHDWVERLDTQRPPTPTPPRHASGCKAGRGGGSPPSPPRRAPRVPSPPRPSARRGRCQVHYGIQSAAPPHRLQARVTSPADHRNASAFRQRNPSSRSPVHRGLNVFNRFALLAMASDYEREFPVLPAATGSISDKEAKQRGESPIKHSNNKLRGGVRRAPQVQHVTKAVAEPAVKAKGDAELTKGESQGHAEAGIKVEGHAELAKGESERQAEAPIKAKGHAELAKGESEGQAEASIKVEGQAELTKGESEDHADAATKAAGDAKVSVKSDKAARNVPDLAGELNGQDFFVGSILVRCGPPVAVVAGGVEGCRRGGPGGGSGGVHAGGGDGCGGGGPVPDGGGGGVGGGGPADGGGGGGGGGPPGGGGGGPPPPQPPYPQRLPFARCQRAGCGVDALFFCSQCGLVCCPEHVCPDCTAPLSELPAPRLSVPQVQIYQPFQYPPTLQLFVGAFRVGNRVSHYFARPQDVFGHGDVIAGEAQHFDMQGFWMVRSVREAPCILRRVNMFPEPQFYSW</sequence>
<proteinExistence type="predicted"/>
<feature type="compositionally biased region" description="Gly residues" evidence="1">
    <location>
        <begin position="342"/>
        <end position="381"/>
    </location>
</feature>
<reference evidence="2" key="1">
    <citation type="submission" date="2018-08" db="EMBL/GenBank/DDBJ databases">
        <authorList>
            <person name="Rossello M."/>
        </authorList>
    </citation>
    <scope>NUCLEOTIDE SEQUENCE [LARGE SCALE GENOMIC DNA]</scope>
    <source>
        <strain evidence="2">cv. Chinese Spring</strain>
    </source>
</reference>
<dbReference type="Gramene" id="TraesROB_scaffold_039644_01G000300.1">
    <property type="protein sequence ID" value="TraesROB_scaffold_039644_01G000300.1"/>
    <property type="gene ID" value="TraesROB_scaffold_039644_01G000300"/>
</dbReference>
<evidence type="ECO:0000313" key="2">
    <source>
        <dbReference type="EnsemblPlants" id="TraesCS1B02G411500.1"/>
    </source>
</evidence>
<dbReference type="Gramene" id="TraesLAC1B03G00382380.2">
    <property type="protein sequence ID" value="TraesLAC1B03G00382380.2"/>
    <property type="gene ID" value="TraesLAC1B03G00382380"/>
</dbReference>
<feature type="compositionally biased region" description="Basic and acidic residues" evidence="1">
    <location>
        <begin position="258"/>
        <end position="268"/>
    </location>
</feature>
<feature type="compositionally biased region" description="Pro residues" evidence="1">
    <location>
        <begin position="382"/>
        <end position="392"/>
    </location>
</feature>
<dbReference type="EnsemblPlants" id="TraesCS1B02G411500.1">
    <property type="protein sequence ID" value="TraesCS1B02G411500.1"/>
    <property type="gene ID" value="TraesCS1B02G411500"/>
</dbReference>
<gene>
    <name evidence="2" type="primary">LOC123098281</name>
</gene>
<feature type="compositionally biased region" description="Basic and acidic residues" evidence="1">
    <location>
        <begin position="232"/>
        <end position="241"/>
    </location>
</feature>
<dbReference type="OrthoDB" id="690773at2759"/>
<protein>
    <submittedName>
        <fullName evidence="2">Uncharacterized protein</fullName>
    </submittedName>
</protein>
<feature type="region of interest" description="Disordered" evidence="1">
    <location>
        <begin position="342"/>
        <end position="393"/>
    </location>
</feature>
<dbReference type="Gramene" id="TraesCS1B03G1106500.1">
    <property type="protein sequence ID" value="TraesCS1B03G1106500.1.CDS"/>
    <property type="gene ID" value="TraesCS1B03G1106500"/>
</dbReference>
<organism evidence="2">
    <name type="scientific">Triticum aestivum</name>
    <name type="common">Wheat</name>
    <dbReference type="NCBI Taxonomy" id="4565"/>
    <lineage>
        <taxon>Eukaryota</taxon>
        <taxon>Viridiplantae</taxon>
        <taxon>Streptophyta</taxon>
        <taxon>Embryophyta</taxon>
        <taxon>Tracheophyta</taxon>
        <taxon>Spermatophyta</taxon>
        <taxon>Magnoliopsida</taxon>
        <taxon>Liliopsida</taxon>
        <taxon>Poales</taxon>
        <taxon>Poaceae</taxon>
        <taxon>BOP clade</taxon>
        <taxon>Pooideae</taxon>
        <taxon>Triticodae</taxon>
        <taxon>Triticeae</taxon>
        <taxon>Triticinae</taxon>
        <taxon>Triticum</taxon>
    </lineage>
</organism>
<feature type="compositionally biased region" description="Pro residues" evidence="1">
    <location>
        <begin position="46"/>
        <end position="62"/>
    </location>
</feature>
<keyword evidence="3" id="KW-1185">Reference proteome</keyword>
<feature type="compositionally biased region" description="Basic and acidic residues" evidence="1">
    <location>
        <begin position="145"/>
        <end position="157"/>
    </location>
</feature>
<feature type="compositionally biased region" description="Polar residues" evidence="1">
    <location>
        <begin position="99"/>
        <end position="109"/>
    </location>
</feature>